<comment type="caution">
    <text evidence="1">The sequence shown here is derived from an EMBL/GenBank/DDBJ whole genome shotgun (WGS) entry which is preliminary data.</text>
</comment>
<dbReference type="Proteomes" id="UP001218218">
    <property type="component" value="Unassembled WGS sequence"/>
</dbReference>
<sequence length="213" mass="22402">MLRTRLHYKNPSIELSISSPNTRHFCEPHRQLTMISFVSVLTSLLLASASATATPVQVRADSCVPALSNTGVSLVNGQMQLGVFAYTVGQPIQTKSLTIPLVPTFVADSSGNGLVNVVPPAGATTLYPTSANGQVVLQQHITTNPQNLTQGWSLSCQNCDNPNIAYGCSVISLADTTKCIQAGTGVGQVALVTKCAGLEYGSQIFDMYVGTIA</sequence>
<dbReference type="EMBL" id="JARIHO010000035">
    <property type="protein sequence ID" value="KAJ7331429.1"/>
    <property type="molecule type" value="Genomic_DNA"/>
</dbReference>
<keyword evidence="2" id="KW-1185">Reference proteome</keyword>
<reference evidence="1" key="1">
    <citation type="submission" date="2023-03" db="EMBL/GenBank/DDBJ databases">
        <title>Massive genome expansion in bonnet fungi (Mycena s.s.) driven by repeated elements and novel gene families across ecological guilds.</title>
        <authorList>
            <consortium name="Lawrence Berkeley National Laboratory"/>
            <person name="Harder C.B."/>
            <person name="Miyauchi S."/>
            <person name="Viragh M."/>
            <person name="Kuo A."/>
            <person name="Thoen E."/>
            <person name="Andreopoulos B."/>
            <person name="Lu D."/>
            <person name="Skrede I."/>
            <person name="Drula E."/>
            <person name="Henrissat B."/>
            <person name="Morin E."/>
            <person name="Kohler A."/>
            <person name="Barry K."/>
            <person name="LaButti K."/>
            <person name="Morin E."/>
            <person name="Salamov A."/>
            <person name="Lipzen A."/>
            <person name="Mereny Z."/>
            <person name="Hegedus B."/>
            <person name="Baldrian P."/>
            <person name="Stursova M."/>
            <person name="Weitz H."/>
            <person name="Taylor A."/>
            <person name="Grigoriev I.V."/>
            <person name="Nagy L.G."/>
            <person name="Martin F."/>
            <person name="Kauserud H."/>
        </authorList>
    </citation>
    <scope>NUCLEOTIDE SEQUENCE</scope>
    <source>
        <strain evidence="1">CBHHK002</strain>
    </source>
</reference>
<protein>
    <submittedName>
        <fullName evidence="1">Uncharacterized protein</fullName>
    </submittedName>
</protein>
<organism evidence="1 2">
    <name type="scientific">Mycena albidolilacea</name>
    <dbReference type="NCBI Taxonomy" id="1033008"/>
    <lineage>
        <taxon>Eukaryota</taxon>
        <taxon>Fungi</taxon>
        <taxon>Dikarya</taxon>
        <taxon>Basidiomycota</taxon>
        <taxon>Agaricomycotina</taxon>
        <taxon>Agaricomycetes</taxon>
        <taxon>Agaricomycetidae</taxon>
        <taxon>Agaricales</taxon>
        <taxon>Marasmiineae</taxon>
        <taxon>Mycenaceae</taxon>
        <taxon>Mycena</taxon>
    </lineage>
</organism>
<evidence type="ECO:0000313" key="2">
    <source>
        <dbReference type="Proteomes" id="UP001218218"/>
    </source>
</evidence>
<evidence type="ECO:0000313" key="1">
    <source>
        <dbReference type="EMBL" id="KAJ7331429.1"/>
    </source>
</evidence>
<dbReference type="AlphaFoldDB" id="A0AAD6ZP28"/>
<gene>
    <name evidence="1" type="ORF">DFH08DRAFT_1021587</name>
</gene>
<accession>A0AAD6ZP28</accession>
<proteinExistence type="predicted"/>
<name>A0AAD6ZP28_9AGAR</name>